<proteinExistence type="predicted"/>
<protein>
    <submittedName>
        <fullName evidence="1">Uncharacterized protein</fullName>
    </submittedName>
</protein>
<keyword evidence="2" id="KW-1185">Reference proteome</keyword>
<organism evidence="1 2">
    <name type="scientific">Arsenicibacter rosenii</name>
    <dbReference type="NCBI Taxonomy" id="1750698"/>
    <lineage>
        <taxon>Bacteria</taxon>
        <taxon>Pseudomonadati</taxon>
        <taxon>Bacteroidota</taxon>
        <taxon>Cytophagia</taxon>
        <taxon>Cytophagales</taxon>
        <taxon>Spirosomataceae</taxon>
        <taxon>Arsenicibacter</taxon>
    </lineage>
</organism>
<dbReference type="AlphaFoldDB" id="A0A1S2VLW3"/>
<evidence type="ECO:0000313" key="2">
    <source>
        <dbReference type="Proteomes" id="UP000181790"/>
    </source>
</evidence>
<accession>A0A1S2VLW3</accession>
<comment type="caution">
    <text evidence="1">The sequence shown here is derived from an EMBL/GenBank/DDBJ whole genome shotgun (WGS) entry which is preliminary data.</text>
</comment>
<dbReference type="EMBL" id="MORL01000003">
    <property type="protein sequence ID" value="OIN59767.1"/>
    <property type="molecule type" value="Genomic_DNA"/>
</dbReference>
<sequence>MSFDFQEKILALLDEQGKTKKSLYDFLGLSRQGFDAMLKNNTISAVKLAEIAEFFAVDVSHFYGTANNSVKKSSLDKGAFGQDVLDALQKYFEEELRAKNAQIAGMQRTIDALVGKYDDVTVDRLLTPRFIPKNNRQRANARGNMPRYVAAKNF</sequence>
<reference evidence="1 2" key="1">
    <citation type="submission" date="2016-10" db="EMBL/GenBank/DDBJ databases">
        <title>Arsenicibacter rosenii gen. nov., sp. nov., an efficient arsenic-methylating bacterium isolated from an arsenic-contaminated paddy soil.</title>
        <authorList>
            <person name="Huang K."/>
        </authorList>
    </citation>
    <scope>NUCLEOTIDE SEQUENCE [LARGE SCALE GENOMIC DNA]</scope>
    <source>
        <strain evidence="1 2">SM-1</strain>
    </source>
</reference>
<dbReference type="OrthoDB" id="839492at2"/>
<dbReference type="Proteomes" id="UP000181790">
    <property type="component" value="Unassembled WGS sequence"/>
</dbReference>
<gene>
    <name evidence="1" type="ORF">BLX24_07885</name>
</gene>
<evidence type="ECO:0000313" key="1">
    <source>
        <dbReference type="EMBL" id="OIN59767.1"/>
    </source>
</evidence>
<dbReference type="RefSeq" id="WP_071502568.1">
    <property type="nucleotide sequence ID" value="NZ_MORL01000003.1"/>
</dbReference>
<name>A0A1S2VLW3_9BACT</name>